<evidence type="ECO:0000256" key="2">
    <source>
        <dbReference type="ARBA" id="ARBA00012202"/>
    </source>
</evidence>
<feature type="non-terminal residue" evidence="13">
    <location>
        <position position="1"/>
    </location>
</feature>
<dbReference type="GO" id="GO:0004672">
    <property type="term" value="F:protein kinase activity"/>
    <property type="evidence" value="ECO:0007669"/>
    <property type="project" value="InterPro"/>
</dbReference>
<organism evidence="13 14">
    <name type="scientific">Monodon monoceros</name>
    <name type="common">Narwhal</name>
    <name type="synonym">Ceratodon monodon</name>
    <dbReference type="NCBI Taxonomy" id="40151"/>
    <lineage>
        <taxon>Eukaryota</taxon>
        <taxon>Metazoa</taxon>
        <taxon>Chordata</taxon>
        <taxon>Craniata</taxon>
        <taxon>Vertebrata</taxon>
        <taxon>Euteleostomi</taxon>
        <taxon>Mammalia</taxon>
        <taxon>Eutheria</taxon>
        <taxon>Laurasiatheria</taxon>
        <taxon>Artiodactyla</taxon>
        <taxon>Whippomorpha</taxon>
        <taxon>Cetacea</taxon>
        <taxon>Odontoceti</taxon>
        <taxon>Monodontidae</taxon>
        <taxon>Monodon</taxon>
    </lineage>
</organism>
<evidence type="ECO:0000259" key="12">
    <source>
        <dbReference type="PROSITE" id="PS50125"/>
    </source>
</evidence>
<evidence type="ECO:0000256" key="4">
    <source>
        <dbReference type="ARBA" id="ARBA00022729"/>
    </source>
</evidence>
<dbReference type="SUPFAM" id="SSF53822">
    <property type="entry name" value="Periplasmic binding protein-like I"/>
    <property type="match status" value="1"/>
</dbReference>
<reference evidence="14" key="1">
    <citation type="journal article" date="2019" name="IScience">
        <title>Narwhal Genome Reveals Long-Term Low Genetic Diversity despite Current Large Abundance Size.</title>
        <authorList>
            <person name="Westbury M.V."/>
            <person name="Petersen B."/>
            <person name="Garde E."/>
            <person name="Heide-Jorgensen M.P."/>
            <person name="Lorenzen E.D."/>
        </authorList>
    </citation>
    <scope>NUCLEOTIDE SEQUENCE [LARGE SCALE GENOMIC DNA]</scope>
</reference>
<feature type="coiled-coil region" evidence="10">
    <location>
        <begin position="374"/>
        <end position="412"/>
    </location>
</feature>
<evidence type="ECO:0000256" key="7">
    <source>
        <dbReference type="ARBA" id="ARBA00023136"/>
    </source>
</evidence>
<proteinExistence type="predicted"/>
<dbReference type="GO" id="GO:0004383">
    <property type="term" value="F:guanylate cyclase activity"/>
    <property type="evidence" value="ECO:0007669"/>
    <property type="project" value="UniProtKB-EC"/>
</dbReference>
<dbReference type="InterPro" id="IPR011009">
    <property type="entry name" value="Kinase-like_dom_sf"/>
</dbReference>
<feature type="domain" description="Protein kinase" evidence="11">
    <location>
        <begin position="102"/>
        <end position="362"/>
    </location>
</feature>
<dbReference type="SMART" id="SM00044">
    <property type="entry name" value="CYCc"/>
    <property type="match status" value="1"/>
</dbReference>
<comment type="caution">
    <text evidence="13">The sequence shown here is derived from an EMBL/GenBank/DDBJ whole genome shotgun (WGS) entry which is preliminary data.</text>
</comment>
<keyword evidence="7" id="KW-0472">Membrane</keyword>
<dbReference type="Pfam" id="PF00211">
    <property type="entry name" value="Guanylate_cyc"/>
    <property type="match status" value="2"/>
</dbReference>
<dbReference type="InterPro" id="IPR001054">
    <property type="entry name" value="A/G_cyclase"/>
</dbReference>
<evidence type="ECO:0000256" key="8">
    <source>
        <dbReference type="ARBA" id="ARBA00023239"/>
    </source>
</evidence>
<dbReference type="GO" id="GO:0007168">
    <property type="term" value="P:receptor guanylyl cyclase signaling pathway"/>
    <property type="evidence" value="ECO:0007669"/>
    <property type="project" value="TreeGrafter"/>
</dbReference>
<dbReference type="Pfam" id="PF01094">
    <property type="entry name" value="ANF_receptor"/>
    <property type="match status" value="1"/>
</dbReference>
<dbReference type="Proteomes" id="UP000308365">
    <property type="component" value="Unassembled WGS sequence"/>
</dbReference>
<keyword evidence="4" id="KW-0732">Signal</keyword>
<dbReference type="Pfam" id="PF07714">
    <property type="entry name" value="PK_Tyr_Ser-Thr"/>
    <property type="match status" value="1"/>
</dbReference>
<evidence type="ECO:0000256" key="1">
    <source>
        <dbReference type="ARBA" id="ARBA00004167"/>
    </source>
</evidence>
<dbReference type="PANTHER" id="PTHR11920:SF477">
    <property type="entry name" value="GUANYLATE CYCLASE D"/>
    <property type="match status" value="1"/>
</dbReference>
<evidence type="ECO:0000313" key="13">
    <source>
        <dbReference type="EMBL" id="TKC41356.1"/>
    </source>
</evidence>
<protein>
    <recommendedName>
        <fullName evidence="2">guanylate cyclase</fullName>
        <ecNumber evidence="2">4.6.1.2</ecNumber>
    </recommendedName>
</protein>
<comment type="subcellular location">
    <subcellularLocation>
        <location evidence="1">Membrane</location>
        <topology evidence="1">Single-pass membrane protein</topology>
    </subcellularLocation>
</comment>
<evidence type="ECO:0000256" key="6">
    <source>
        <dbReference type="ARBA" id="ARBA00022989"/>
    </source>
</evidence>
<keyword evidence="3" id="KW-0812">Transmembrane</keyword>
<name>A0A4U1EYR4_MONMO</name>
<dbReference type="Gene3D" id="1.10.510.10">
    <property type="entry name" value="Transferase(Phosphotransferase) domain 1"/>
    <property type="match status" value="1"/>
</dbReference>
<evidence type="ECO:0000256" key="3">
    <source>
        <dbReference type="ARBA" id="ARBA00022692"/>
    </source>
</evidence>
<dbReference type="GO" id="GO:0004016">
    <property type="term" value="F:adenylate cyclase activity"/>
    <property type="evidence" value="ECO:0007669"/>
    <property type="project" value="TreeGrafter"/>
</dbReference>
<evidence type="ECO:0000259" key="11">
    <source>
        <dbReference type="PROSITE" id="PS50011"/>
    </source>
</evidence>
<dbReference type="InterPro" id="IPR001828">
    <property type="entry name" value="ANF_lig-bd_rcpt"/>
</dbReference>
<feature type="domain" description="Guanylate cyclase" evidence="12">
    <location>
        <begin position="437"/>
        <end position="523"/>
    </location>
</feature>
<dbReference type="Gene3D" id="6.10.250.780">
    <property type="match status" value="1"/>
</dbReference>
<accession>A0A4U1EYR4</accession>
<dbReference type="InterPro" id="IPR000719">
    <property type="entry name" value="Prot_kinase_dom"/>
</dbReference>
<keyword evidence="8" id="KW-0456">Lyase</keyword>
<dbReference type="PROSITE" id="PS50011">
    <property type="entry name" value="PROTEIN_KINASE_DOM"/>
    <property type="match status" value="1"/>
</dbReference>
<dbReference type="EC" id="4.6.1.2" evidence="2"/>
<keyword evidence="9" id="KW-0141">cGMP biosynthesis</keyword>
<dbReference type="SUPFAM" id="SSF56112">
    <property type="entry name" value="Protein kinase-like (PK-like)"/>
    <property type="match status" value="1"/>
</dbReference>
<keyword evidence="6" id="KW-1133">Transmembrane helix</keyword>
<evidence type="ECO:0000256" key="5">
    <source>
        <dbReference type="ARBA" id="ARBA00022741"/>
    </source>
</evidence>
<keyword evidence="10" id="KW-0175">Coiled coil</keyword>
<dbReference type="GO" id="GO:0005886">
    <property type="term" value="C:plasma membrane"/>
    <property type="evidence" value="ECO:0007669"/>
    <property type="project" value="TreeGrafter"/>
</dbReference>
<dbReference type="GO" id="GO:0001653">
    <property type="term" value="F:peptide receptor activity"/>
    <property type="evidence" value="ECO:0007669"/>
    <property type="project" value="TreeGrafter"/>
</dbReference>
<dbReference type="PANTHER" id="PTHR11920">
    <property type="entry name" value="GUANYLYL CYCLASE"/>
    <property type="match status" value="1"/>
</dbReference>
<gene>
    <name evidence="13" type="ORF">EI555_015572</name>
</gene>
<dbReference type="InterPro" id="IPR029787">
    <property type="entry name" value="Nucleotide_cyclase"/>
</dbReference>
<keyword evidence="5" id="KW-0547">Nucleotide-binding</keyword>
<dbReference type="InterPro" id="IPR028082">
    <property type="entry name" value="Peripla_BP_I"/>
</dbReference>
<dbReference type="AlphaFoldDB" id="A0A4U1EYR4"/>
<dbReference type="Gene3D" id="3.30.70.1230">
    <property type="entry name" value="Nucleotide cyclase"/>
    <property type="match status" value="2"/>
</dbReference>
<sequence length="625" mass="69962">VSPLFGTIYDAVVLLAHALNSSESCGAGFPGTHLGDHTGSLDVAGFSQRIRTDEKDRRLAPYVILDTDGQGNQLVPTHIWTQAHGKCSPWAGPYTFQEEPLRYMTPAAGKQPLGGLLALALTWSWCWLAGLTCLIRLSIRQLQLVRGPYWILLTAQELTFIRWSPSRWMRELRHENIATFLGFFVAPGVSALVLEHCARGSLEDLLWNEALRLDWTFKASLVLDMIHGVWYLCHRHCPHDCLKSRNCVVAGRFVLKVTDHGYAELLDAQRAPRPRPAPEGQLRGDTCSVGIILQEVLTWGPHYGSPGLSAEEIIRKVVSPPPLCRPLVSPDHGPPECIQLMEQCWEEAPEDRPNLDQIYTQFKSINQGKKTSVADSMLRVLEKYSQNLEDLIQEWTEELGLERQKMERLLSQMLLPSVAGALKMGATVEPEYFDQVTIYFSDTVGFTTISALSEPIEVVGLLNDLYTLFDAVLGKHDVYKRNRSQHAAEITNMALDILSSVGDFRMRHYCLSGDTVNTASRMESTGIHEIHVCISTAQTLLSLDEGYKIVIRGQTELKGRGFKETYWLVGKAGFPRPLPTPLDIKPRMSKDTWQDLINQEIKVAFAKAHQSSEGPWSLGRASARP</sequence>
<dbReference type="SUPFAM" id="SSF55073">
    <property type="entry name" value="Nucleotide cyclase"/>
    <property type="match status" value="1"/>
</dbReference>
<dbReference type="GO" id="GO:0005524">
    <property type="term" value="F:ATP binding"/>
    <property type="evidence" value="ECO:0007669"/>
    <property type="project" value="InterPro"/>
</dbReference>
<evidence type="ECO:0000313" key="14">
    <source>
        <dbReference type="Proteomes" id="UP000308365"/>
    </source>
</evidence>
<evidence type="ECO:0000256" key="10">
    <source>
        <dbReference type="SAM" id="Coils"/>
    </source>
</evidence>
<dbReference type="GO" id="GO:0035556">
    <property type="term" value="P:intracellular signal transduction"/>
    <property type="evidence" value="ECO:0007669"/>
    <property type="project" value="InterPro"/>
</dbReference>
<evidence type="ECO:0000256" key="9">
    <source>
        <dbReference type="ARBA" id="ARBA00023293"/>
    </source>
</evidence>
<dbReference type="InterPro" id="IPR050401">
    <property type="entry name" value="Cyclic_nucleotide_synthase"/>
</dbReference>
<dbReference type="EMBL" id="RWIC01000651">
    <property type="protein sequence ID" value="TKC41356.1"/>
    <property type="molecule type" value="Genomic_DNA"/>
</dbReference>
<dbReference type="InterPro" id="IPR001245">
    <property type="entry name" value="Ser-Thr/Tyr_kinase_cat_dom"/>
</dbReference>
<dbReference type="PROSITE" id="PS50125">
    <property type="entry name" value="GUANYLATE_CYCLASE_2"/>
    <property type="match status" value="1"/>
</dbReference>
<dbReference type="CDD" id="cd07302">
    <property type="entry name" value="CHD"/>
    <property type="match status" value="1"/>
</dbReference>